<keyword evidence="1" id="KW-0812">Transmembrane</keyword>
<evidence type="ECO:0008006" key="4">
    <source>
        <dbReference type="Google" id="ProtNLM"/>
    </source>
</evidence>
<feature type="transmembrane region" description="Helical" evidence="1">
    <location>
        <begin position="141"/>
        <end position="160"/>
    </location>
</feature>
<evidence type="ECO:0000313" key="2">
    <source>
        <dbReference type="EMBL" id="MFD1738013.1"/>
    </source>
</evidence>
<keyword evidence="3" id="KW-1185">Reference proteome</keyword>
<gene>
    <name evidence="2" type="ORF">ACFSCX_15865</name>
</gene>
<feature type="transmembrane region" description="Helical" evidence="1">
    <location>
        <begin position="76"/>
        <end position="96"/>
    </location>
</feature>
<comment type="caution">
    <text evidence="2">The sequence shown here is derived from an EMBL/GenBank/DDBJ whole genome shotgun (WGS) entry which is preliminary data.</text>
</comment>
<keyword evidence="1" id="KW-0472">Membrane</keyword>
<evidence type="ECO:0000256" key="1">
    <source>
        <dbReference type="SAM" id="Phobius"/>
    </source>
</evidence>
<name>A0ABW4LV70_9BACI</name>
<protein>
    <recommendedName>
        <fullName evidence="4">DUF4306 domain-containing protein</fullName>
    </recommendedName>
</protein>
<dbReference type="EMBL" id="JBHUEM010000028">
    <property type="protein sequence ID" value="MFD1738013.1"/>
    <property type="molecule type" value="Genomic_DNA"/>
</dbReference>
<dbReference type="RefSeq" id="WP_377929230.1">
    <property type="nucleotide sequence ID" value="NZ_JBHUEM010000028.1"/>
</dbReference>
<proteinExistence type="predicted"/>
<keyword evidence="1" id="KW-1133">Transmembrane helix</keyword>
<evidence type="ECO:0000313" key="3">
    <source>
        <dbReference type="Proteomes" id="UP001597214"/>
    </source>
</evidence>
<reference evidence="3" key="1">
    <citation type="journal article" date="2019" name="Int. J. Syst. Evol. Microbiol.">
        <title>The Global Catalogue of Microorganisms (GCM) 10K type strain sequencing project: providing services to taxonomists for standard genome sequencing and annotation.</title>
        <authorList>
            <consortium name="The Broad Institute Genomics Platform"/>
            <consortium name="The Broad Institute Genome Sequencing Center for Infectious Disease"/>
            <person name="Wu L."/>
            <person name="Ma J."/>
        </authorList>
    </citation>
    <scope>NUCLEOTIDE SEQUENCE [LARGE SCALE GENOMIC DNA]</scope>
    <source>
        <strain evidence="3">CCUG 49339</strain>
    </source>
</reference>
<accession>A0ABW4LV70</accession>
<dbReference type="Proteomes" id="UP001597214">
    <property type="component" value="Unassembled WGS sequence"/>
</dbReference>
<organism evidence="2 3">
    <name type="scientific">Bacillus salitolerans</name>
    <dbReference type="NCBI Taxonomy" id="1437434"/>
    <lineage>
        <taxon>Bacteria</taxon>
        <taxon>Bacillati</taxon>
        <taxon>Bacillota</taxon>
        <taxon>Bacilli</taxon>
        <taxon>Bacillales</taxon>
        <taxon>Bacillaceae</taxon>
        <taxon>Bacillus</taxon>
    </lineage>
</organism>
<feature type="transmembrane region" description="Helical" evidence="1">
    <location>
        <begin position="7"/>
        <end position="27"/>
    </location>
</feature>
<sequence length="163" mass="19432">MKMSNTVKFFLLYFFLIISLVVSAVLWSKDYSHTPIEQTHTEEMKALFSDAMAKYELKQEEKRKENEGKWTVSNEFAVTAVTLGAIFDIVFILLWARYENKKREGEVQPKKRWTDSKWFWNIVAFGVVQPKNNRLVINWKNFILFVIMMYVLKLAIFRMIEQT</sequence>